<evidence type="ECO:0000313" key="2">
    <source>
        <dbReference type="EMBL" id="NSF74906.1"/>
    </source>
</evidence>
<keyword evidence="1" id="KW-0732">Signal</keyword>
<feature type="chain" id="PRO_5046482933" evidence="1">
    <location>
        <begin position="35"/>
        <end position="1133"/>
    </location>
</feature>
<comment type="caution">
    <text evidence="2">The sequence shown here is derived from an EMBL/GenBank/DDBJ whole genome shotgun (WGS) entry which is preliminary data.</text>
</comment>
<name>A0ABX2GT80_9FIRM</name>
<accession>A0ABX2GT80</accession>
<gene>
    <name evidence="2" type="ORF">G4952_14070</name>
</gene>
<proteinExistence type="predicted"/>
<feature type="non-terminal residue" evidence="2">
    <location>
        <position position="1133"/>
    </location>
</feature>
<evidence type="ECO:0000313" key="3">
    <source>
        <dbReference type="Proteomes" id="UP000822152"/>
    </source>
</evidence>
<dbReference type="EMBL" id="JAAIPF010000037">
    <property type="protein sequence ID" value="NSF74906.1"/>
    <property type="molecule type" value="Genomic_DNA"/>
</dbReference>
<organism evidence="2 3">
    <name type="scientific">Blautia wexlerae</name>
    <dbReference type="NCBI Taxonomy" id="418240"/>
    <lineage>
        <taxon>Bacteria</taxon>
        <taxon>Bacillati</taxon>
        <taxon>Bacillota</taxon>
        <taxon>Clostridia</taxon>
        <taxon>Lachnospirales</taxon>
        <taxon>Lachnospiraceae</taxon>
        <taxon>Blautia</taxon>
    </lineage>
</organism>
<sequence>MTKIKNTKKGMAKKTLSMSLVVAMLATSNVPVWAAEFSDGSDVAVATEAPAEFTDETEVAPVVEDAAEVADVATATAPTLSLNDWTGSLKVTGDIKDGDDTVTNFYYKVRIDGKQVVEHTGGTYEGGVTNGVTELNSKLADAKFTAADAGHTVSIDIDAGDYKTTITGITIASADISGATLNLNGATVAYTGKQVAFTDDQISKFQISDIRLKASDFTYTYEGDDLVNATPSGKTLYVVATVNKAGYTGKIKAPFTIAKRTLDAEKLEVKLNKNTVSYAEKAKISSDYVSVKDTVTGETLPTSVYTVTSTSSLNNVGDESVLSVTTDSLSKDTKTNNNYQNVVSKGTTDKVKVVANQMSDFKIVVDSIGKDYVTDTNSVKAAIHFYLGDKEVTSAVADAISVKPAALASGATTLSVAVNGDNKNVIGNTTVTLPVTLNKLTAEGLTYTIGSLKDQKANATTDLGAETYTGAAITKDIKDVRFVVTGTTTTTTVNLSSSDYKVEYVNDNTNAQAVSGKTVDVYIVGTGNYSGRVKIGSFVINAAEITKDDITVPAKVQYDGSLQTAADYMTGKVTVKAGAAGKKKDVPADAYKLTYATKDGKAVAVGSTIVTTLKKSDITNKNYTITSDSINAGKETAVTNKDIADTNVKVEVVGGPYAYTGKAIIPNVKVAVDGVELAKDIDYTIKSCTNNVNAGEATVTVEGKGDYSGTQTVKFTINKANLSDVKVEANTKDHKDHFTYTGTQVKPTASDFNITLNGVKLNAGDFVITYPTTSKVNVNAGDAKVTIAPVKSNTNFTGDKMDVNFKILPQEISESQLYGKFYAFDENGDVIDFTTTNIYRFGYDGTEKTFKDIKFVPTTNTKKLVEGKDYEIKYFNNVTGPDAYVYINAIGNYTNATSQKFDGSEQTYATKSEVFHIDGVTVSRKDISISDTEYAGGVAVTPNVTIKVGEKTLVEGKDYKFENLYNNSDVTGTNKTLYATLVLKGAYKFDSRIIQWSGAFSEPYGANNERIDVEWKIVKKNLANTTVSVVKNGAELKATVLNGNVIVPESEYDVKDNGDGTATVTAKSTSKNYTGSQKVDVKPGTKVGTPVISGVKVVGNKATVILSGEADGASGYDYVISKANDTTTARVDV</sequence>
<protein>
    <submittedName>
        <fullName evidence="2">Uncharacterized protein</fullName>
    </submittedName>
</protein>
<evidence type="ECO:0000256" key="1">
    <source>
        <dbReference type="SAM" id="SignalP"/>
    </source>
</evidence>
<keyword evidence="3" id="KW-1185">Reference proteome</keyword>
<dbReference type="Proteomes" id="UP000822152">
    <property type="component" value="Unassembled WGS sequence"/>
</dbReference>
<feature type="signal peptide" evidence="1">
    <location>
        <begin position="1"/>
        <end position="34"/>
    </location>
</feature>
<reference evidence="2 3" key="1">
    <citation type="journal article" date="2020" name="Cell Host Microbe">
        <title>Functional and Genomic Variation between Human-Derived Isolates of Lachnospiraceae Reveals Inter- and Intra-Species Diversity.</title>
        <authorList>
            <person name="Sorbara M.T."/>
            <person name="Littmann E.R."/>
            <person name="Fontana E."/>
            <person name="Moody T.U."/>
            <person name="Kohout C.E."/>
            <person name="Gjonbalaj M."/>
            <person name="Eaton V."/>
            <person name="Seok R."/>
            <person name="Leiner I.M."/>
            <person name="Pamer E.G."/>
        </authorList>
    </citation>
    <scope>NUCLEOTIDE SEQUENCE [LARGE SCALE GENOMIC DNA]</scope>
    <source>
        <strain evidence="2 3">MSK.20.11</strain>
    </source>
</reference>